<protein>
    <submittedName>
        <fullName evidence="1">Uncharacterized protein</fullName>
    </submittedName>
</protein>
<sequence length="154" mass="18003">MVQKSRLGKIIWSQCIVQGCQELFGEGTVDDVTVKDSRVENDQPKMSKPFLDDWRPSQKLFIYASNHSIPNIRGESAEMSVESFEMHPSPPIHIRSQKLRENVTMFDKTETIISAHVIPQHLFECVFEAFRKQSLYHPFPRLGHFRTFFNPFFE</sequence>
<gene>
    <name evidence="1" type="ORF">BLNAU_4882</name>
</gene>
<organism evidence="1 2">
    <name type="scientific">Blattamonas nauphoetae</name>
    <dbReference type="NCBI Taxonomy" id="2049346"/>
    <lineage>
        <taxon>Eukaryota</taxon>
        <taxon>Metamonada</taxon>
        <taxon>Preaxostyla</taxon>
        <taxon>Oxymonadida</taxon>
        <taxon>Blattamonas</taxon>
    </lineage>
</organism>
<reference evidence="1 2" key="1">
    <citation type="journal article" date="2022" name="bioRxiv">
        <title>Genomics of Preaxostyla Flagellates Illuminates Evolutionary Transitions and the Path Towards Mitochondrial Loss.</title>
        <authorList>
            <person name="Novak L.V.F."/>
            <person name="Treitli S.C."/>
            <person name="Pyrih J."/>
            <person name="Halakuc P."/>
            <person name="Pipaliya S.V."/>
            <person name="Vacek V."/>
            <person name="Brzon O."/>
            <person name="Soukal P."/>
            <person name="Eme L."/>
            <person name="Dacks J.B."/>
            <person name="Karnkowska A."/>
            <person name="Elias M."/>
            <person name="Hampl V."/>
        </authorList>
    </citation>
    <scope>NUCLEOTIDE SEQUENCE [LARGE SCALE GENOMIC DNA]</scope>
    <source>
        <strain evidence="1">NAU3</strain>
        <tissue evidence="1">Gut</tissue>
    </source>
</reference>
<comment type="caution">
    <text evidence="1">The sequence shown here is derived from an EMBL/GenBank/DDBJ whole genome shotgun (WGS) entry which is preliminary data.</text>
</comment>
<dbReference type="PROSITE" id="PS51257">
    <property type="entry name" value="PROKAR_LIPOPROTEIN"/>
    <property type="match status" value="1"/>
</dbReference>
<name>A0ABQ9Y8H7_9EUKA</name>
<accession>A0ABQ9Y8H7</accession>
<proteinExistence type="predicted"/>
<dbReference type="EMBL" id="JARBJD010000025">
    <property type="protein sequence ID" value="KAK2959999.1"/>
    <property type="molecule type" value="Genomic_DNA"/>
</dbReference>
<keyword evidence="2" id="KW-1185">Reference proteome</keyword>
<evidence type="ECO:0000313" key="1">
    <source>
        <dbReference type="EMBL" id="KAK2959999.1"/>
    </source>
</evidence>
<dbReference type="Proteomes" id="UP001281761">
    <property type="component" value="Unassembled WGS sequence"/>
</dbReference>
<evidence type="ECO:0000313" key="2">
    <source>
        <dbReference type="Proteomes" id="UP001281761"/>
    </source>
</evidence>